<dbReference type="Pfam" id="PF07676">
    <property type="entry name" value="PD40"/>
    <property type="match status" value="2"/>
</dbReference>
<accession>A0A7C0ZDT2</accession>
<gene>
    <name evidence="2" type="ORF">ENF18_05660</name>
</gene>
<reference evidence="2" key="1">
    <citation type="journal article" date="2020" name="mSystems">
        <title>Genome- and Community-Level Interaction Insights into Carbon Utilization and Element Cycling Functions of Hydrothermarchaeota in Hydrothermal Sediment.</title>
        <authorList>
            <person name="Zhou Z."/>
            <person name="Liu Y."/>
            <person name="Xu W."/>
            <person name="Pan J."/>
            <person name="Luo Z.H."/>
            <person name="Li M."/>
        </authorList>
    </citation>
    <scope>NUCLEOTIDE SEQUENCE [LARGE SCALE GENOMIC DNA]</scope>
    <source>
        <strain evidence="2">HyVt-102</strain>
    </source>
</reference>
<protein>
    <recommendedName>
        <fullName evidence="3">Bacterial surface antigen (D15) domain-containing protein</fullName>
    </recommendedName>
</protein>
<dbReference type="PANTHER" id="PTHR36842:SF1">
    <property type="entry name" value="PROTEIN TOLB"/>
    <property type="match status" value="1"/>
</dbReference>
<comment type="similarity">
    <text evidence="1">Belongs to the TolB family.</text>
</comment>
<organism evidence="2">
    <name type="scientific">candidate division WOR-3 bacterium</name>
    <dbReference type="NCBI Taxonomy" id="2052148"/>
    <lineage>
        <taxon>Bacteria</taxon>
        <taxon>Bacteria division WOR-3</taxon>
    </lineage>
</organism>
<dbReference type="EMBL" id="DQWE01000269">
    <property type="protein sequence ID" value="HDI83259.1"/>
    <property type="molecule type" value="Genomic_DNA"/>
</dbReference>
<name>A0A7C0ZDT2_UNCW3</name>
<dbReference type="AlphaFoldDB" id="A0A7C0ZDT2"/>
<dbReference type="InterPro" id="IPR011659">
    <property type="entry name" value="WD40"/>
</dbReference>
<evidence type="ECO:0000256" key="1">
    <source>
        <dbReference type="ARBA" id="ARBA00009820"/>
    </source>
</evidence>
<evidence type="ECO:0000313" key="2">
    <source>
        <dbReference type="EMBL" id="HDI83259.1"/>
    </source>
</evidence>
<evidence type="ECO:0008006" key="3">
    <source>
        <dbReference type="Google" id="ProtNLM"/>
    </source>
</evidence>
<dbReference type="Gene3D" id="2.120.10.30">
    <property type="entry name" value="TolB, C-terminal domain"/>
    <property type="match status" value="2"/>
</dbReference>
<comment type="caution">
    <text evidence="2">The sequence shown here is derived from an EMBL/GenBank/DDBJ whole genome shotgun (WGS) entry which is preliminary data.</text>
</comment>
<dbReference type="SUPFAM" id="SSF69304">
    <property type="entry name" value="Tricorn protease N-terminal domain"/>
    <property type="match status" value="1"/>
</dbReference>
<dbReference type="PANTHER" id="PTHR36842">
    <property type="entry name" value="PROTEIN TOLB HOMOLOG"/>
    <property type="match status" value="1"/>
</dbReference>
<sequence>MIYLLLLLSQYPFGQNKVQYENIKWNIIESEHFKLYYQDGSEGMAGFSIQVLESTYVYLRKRLTYRTEGDEEKIPVIIYNSYNKFEETNVILSRLPESVGGFTESFKNRVVVPFDGNWSSLRHVLSHELVHVFQNRIWFGTGLNALNKRLTMNIPLWFIEGMAEFYSLGWNGESDSYMRDLVINQNVIPLTRLEYYGGLVIYKEGQSVLKFIEDRYGIQKIGEIVNAIRVTKSFDRAVEKVLGINIQKLDEMWQRKIKKDYWPLLSEREYVDEIARKVVDHRVKKNYLNYAPSISSDGSRIIYYTDSKGDIEIRAVSPINNRDLGRVVTGGRGRKFESLHILEGHIGVSPTGDTICFTSKEMGRDVLYLYSFKKGRIINRISLKLDRIMWPEFSPDGKRIVLTGVIDGTPDIYLYNLENKDLFNLTNDFYSELNPSFWGDKVLFVSSKPSGNEWDYDKYDLYVIEDGVIKKLLSFDGSVFSPYGRDSLIYFLSERDGSKNLFVYNVNSGRIYQLTRFLESIQGYSIDRNGTSCALSCFVDGAWDIFYMDDLSSFIPTEPLPYREFPEVRFRLIPEKTVNGKRAPVELSIDYLQSYVLYDTYYGLWGEFLLGISDMLGNHQIFAYFNNTDIINSDFEIIYMYLPRRIDYGFSISKYSVGFLSQYGNDLYYNFGTLWGMGTLIRYPFDTFTRFDFYTLSNYLTYDSYRASHDTLFYTGSVSEFGVFGETWLVHDNTLWYGYAPVKGFRGYVKFIFPLVYYENVWDLKSISTDLRWYHYFGNRWSFASRLMLISSWGRDVLHLGGAVGIGDLGWVRGYDYYEQYGTKAGVFSMELRFPFVKKLELGFPPVSISGIMGAIFFDAGGATYSMDEYRIFDFSIGFPRLVDPVASIGFEAKLNLGITDVNFYVAKRTDLATISRETYYSIYLGYAF</sequence>
<dbReference type="InterPro" id="IPR011042">
    <property type="entry name" value="6-blade_b-propeller_TolB-like"/>
</dbReference>
<proteinExistence type="inferred from homology"/>
<dbReference type="Proteomes" id="UP000885847">
    <property type="component" value="Unassembled WGS sequence"/>
</dbReference>